<reference evidence="2" key="1">
    <citation type="journal article" date="2019" name="Int. J. Syst. Evol. Microbiol.">
        <title>The Global Catalogue of Microorganisms (GCM) 10K type strain sequencing project: providing services to taxonomists for standard genome sequencing and annotation.</title>
        <authorList>
            <consortium name="The Broad Institute Genomics Platform"/>
            <consortium name="The Broad Institute Genome Sequencing Center for Infectious Disease"/>
            <person name="Wu L."/>
            <person name="Ma J."/>
        </authorList>
    </citation>
    <scope>NUCLEOTIDE SEQUENCE [LARGE SCALE GENOMIC DNA]</scope>
    <source>
        <strain evidence="2">CGMCC 1.12371</strain>
    </source>
</reference>
<keyword evidence="2" id="KW-1185">Reference proteome</keyword>
<accession>A0ABW2QK43</accession>
<organism evidence="1 2">
    <name type="scientific">Hydrogenophaga atypica</name>
    <dbReference type="NCBI Taxonomy" id="249409"/>
    <lineage>
        <taxon>Bacteria</taxon>
        <taxon>Pseudomonadati</taxon>
        <taxon>Pseudomonadota</taxon>
        <taxon>Betaproteobacteria</taxon>
        <taxon>Burkholderiales</taxon>
        <taxon>Comamonadaceae</taxon>
        <taxon>Hydrogenophaga</taxon>
    </lineage>
</organism>
<name>A0ABW2QK43_9BURK</name>
<dbReference type="Proteomes" id="UP001596501">
    <property type="component" value="Unassembled WGS sequence"/>
</dbReference>
<sequence length="85" mass="9449">MKLRIAFDLDSARLPHYTDEHLAQLWHVTQANPAPFGDRDACHFAELVGREIVRRWLAAAPVAMWTHQAAHVAPLRAAEGVGVLS</sequence>
<comment type="caution">
    <text evidence="1">The sequence shown here is derived from an EMBL/GenBank/DDBJ whole genome shotgun (WGS) entry which is preliminary data.</text>
</comment>
<evidence type="ECO:0000313" key="2">
    <source>
        <dbReference type="Proteomes" id="UP001596501"/>
    </source>
</evidence>
<proteinExistence type="predicted"/>
<dbReference type="EMBL" id="JBHTCA010000004">
    <property type="protein sequence ID" value="MFC7408898.1"/>
    <property type="molecule type" value="Genomic_DNA"/>
</dbReference>
<protein>
    <submittedName>
        <fullName evidence="1">Uncharacterized protein</fullName>
    </submittedName>
</protein>
<evidence type="ECO:0000313" key="1">
    <source>
        <dbReference type="EMBL" id="MFC7408898.1"/>
    </source>
</evidence>
<dbReference type="RefSeq" id="WP_382221852.1">
    <property type="nucleotide sequence ID" value="NZ_JBHTCA010000004.1"/>
</dbReference>
<gene>
    <name evidence="1" type="ORF">ACFQPB_08500</name>
</gene>